<reference evidence="2" key="2">
    <citation type="submission" date="2013-09" db="EMBL/GenBank/DDBJ databases">
        <title>Draft genome sequence of Alistipes putredinis (DSM 17216).</title>
        <authorList>
            <person name="Sudarsanam P."/>
            <person name="Ley R."/>
            <person name="Guruge J."/>
            <person name="Turnbaugh P.J."/>
            <person name="Mahowald M."/>
            <person name="Liep D."/>
            <person name="Gordon J."/>
        </authorList>
    </citation>
    <scope>NUCLEOTIDE SEQUENCE</scope>
    <source>
        <strain evidence="2">DSM 17216</strain>
    </source>
</reference>
<accession>B0N052</accession>
<organism evidence="2 3">
    <name type="scientific">Alistipes putredinis DSM 17216</name>
    <dbReference type="NCBI Taxonomy" id="445970"/>
    <lineage>
        <taxon>Bacteria</taxon>
        <taxon>Pseudomonadati</taxon>
        <taxon>Bacteroidota</taxon>
        <taxon>Bacteroidia</taxon>
        <taxon>Bacteroidales</taxon>
        <taxon>Rikenellaceae</taxon>
        <taxon>Alistipes</taxon>
    </lineage>
</organism>
<feature type="compositionally biased region" description="Polar residues" evidence="1">
    <location>
        <begin position="71"/>
        <end position="81"/>
    </location>
</feature>
<evidence type="ECO:0000256" key="1">
    <source>
        <dbReference type="SAM" id="MobiDB-lite"/>
    </source>
</evidence>
<gene>
    <name evidence="2" type="ORF">ALIPUT_02780</name>
</gene>
<evidence type="ECO:0000313" key="3">
    <source>
        <dbReference type="Proteomes" id="UP000005819"/>
    </source>
</evidence>
<sequence length="81" mass="9257">MQFQTIDTAMPGGVFFKFIHNRTVCKLIKNIGSRFKNFSATCLRSYSISRTRPTHDAGSNPAKTREEAKNRSMTTKQTLRE</sequence>
<dbReference type="HOGENOM" id="CLU_2566272_0_0_10"/>
<dbReference type="Proteomes" id="UP000005819">
    <property type="component" value="Unassembled WGS sequence"/>
</dbReference>
<reference evidence="2" key="1">
    <citation type="submission" date="2007-10" db="EMBL/GenBank/DDBJ databases">
        <authorList>
            <person name="Fulton L."/>
            <person name="Clifton S."/>
            <person name="Fulton B."/>
            <person name="Xu J."/>
            <person name="Minx P."/>
            <person name="Pepin K.H."/>
            <person name="Johnson M."/>
            <person name="Thiruvilangam P."/>
            <person name="Bhonagiri V."/>
            <person name="Nash W.E."/>
            <person name="Mardis E.R."/>
            <person name="Wilson R.K."/>
        </authorList>
    </citation>
    <scope>NUCLEOTIDE SEQUENCE [LARGE SCALE GENOMIC DNA]</scope>
    <source>
        <strain evidence="2">DSM 17216</strain>
    </source>
</reference>
<protein>
    <submittedName>
        <fullName evidence="2">Uncharacterized protein</fullName>
    </submittedName>
</protein>
<dbReference type="AlphaFoldDB" id="B0N052"/>
<proteinExistence type="predicted"/>
<comment type="caution">
    <text evidence="2">The sequence shown here is derived from an EMBL/GenBank/DDBJ whole genome shotgun (WGS) entry which is preliminary data.</text>
</comment>
<dbReference type="EMBL" id="ABFK02000020">
    <property type="protein sequence ID" value="EDS03239.1"/>
    <property type="molecule type" value="Genomic_DNA"/>
</dbReference>
<keyword evidence="3" id="KW-1185">Reference proteome</keyword>
<evidence type="ECO:0000313" key="2">
    <source>
        <dbReference type="EMBL" id="EDS03239.1"/>
    </source>
</evidence>
<name>B0N052_9BACT</name>
<feature type="region of interest" description="Disordered" evidence="1">
    <location>
        <begin position="49"/>
        <end position="81"/>
    </location>
</feature>